<name>A0ACC0WBP6_9STRA</name>
<dbReference type="Proteomes" id="UP001163321">
    <property type="component" value="Chromosome 2"/>
</dbReference>
<sequence>MEESSVDPTVASQESKVERPVGRKRENDQRKCKREEEESVVKIAFESHAVVAAMQKKNVTTEQMADDEVTLVELRASRGHELRFFTGDDKTEKTMELERFGERMFENIVMFTPGKALGSLRKSDLLNFVESGGNMLLSARKRITKVQRDFALGCGVEFDKKKLPITLYPDAEVARDSLVYRVKDNLTYSLDLHELKDASFVASI</sequence>
<organism evidence="1 2">
    <name type="scientific">Peronosclerospora sorghi</name>
    <dbReference type="NCBI Taxonomy" id="230839"/>
    <lineage>
        <taxon>Eukaryota</taxon>
        <taxon>Sar</taxon>
        <taxon>Stramenopiles</taxon>
        <taxon>Oomycota</taxon>
        <taxon>Peronosporomycetes</taxon>
        <taxon>Peronosporales</taxon>
        <taxon>Peronosporaceae</taxon>
        <taxon>Peronosclerospora</taxon>
    </lineage>
</organism>
<gene>
    <name evidence="1" type="ORF">PsorP6_016721</name>
</gene>
<reference evidence="1 2" key="1">
    <citation type="journal article" date="2022" name="bioRxiv">
        <title>The genome of the oomycete Peronosclerospora sorghi, a cosmopolitan pathogen of maize and sorghum, is inflated with dispersed pseudogenes.</title>
        <authorList>
            <person name="Fletcher K."/>
            <person name="Martin F."/>
            <person name="Isakeit T."/>
            <person name="Cavanaugh K."/>
            <person name="Magill C."/>
            <person name="Michelmore R."/>
        </authorList>
    </citation>
    <scope>NUCLEOTIDE SEQUENCE [LARGE SCALE GENOMIC DNA]</scope>
    <source>
        <strain evidence="1">P6</strain>
    </source>
</reference>
<comment type="caution">
    <text evidence="1">The sequence shown here is derived from an EMBL/GenBank/DDBJ whole genome shotgun (WGS) entry which is preliminary data.</text>
</comment>
<protein>
    <submittedName>
        <fullName evidence="1">Uncharacterized protein</fullName>
    </submittedName>
</protein>
<dbReference type="EMBL" id="CM047581">
    <property type="protein sequence ID" value="KAI9916169.1"/>
    <property type="molecule type" value="Genomic_DNA"/>
</dbReference>
<evidence type="ECO:0000313" key="1">
    <source>
        <dbReference type="EMBL" id="KAI9916169.1"/>
    </source>
</evidence>
<evidence type="ECO:0000313" key="2">
    <source>
        <dbReference type="Proteomes" id="UP001163321"/>
    </source>
</evidence>
<keyword evidence="2" id="KW-1185">Reference proteome</keyword>
<accession>A0ACC0WBP6</accession>
<proteinExistence type="predicted"/>